<name>A0A3L6ZUN4_9MICO</name>
<dbReference type="Proteomes" id="UP000270299">
    <property type="component" value="Unassembled WGS sequence"/>
</dbReference>
<sequence length="217" mass="22477">MALIYNADIRPSKLELVQAWAPTQSWFPRDGDDALSNVGAYRFDDPAGEVGIETLLLSLANGTVIQIPLTYRGAPLEGAEKHLITTMEHSVLGDRWVYDGVGDPVYVAATANAALTGGSQAELLVSADGSDSVVRREPTVFVAGSGTEASAGTSPPAATVVVRNKGGVTLAEMGEIRLAIARVVSGSALAAFTDAETLAGTWAAQDAAVPLVAVWRG</sequence>
<evidence type="ECO:0000256" key="2">
    <source>
        <dbReference type="ARBA" id="ARBA00022741"/>
    </source>
</evidence>
<dbReference type="NCBIfam" id="NF047744">
    <property type="entry name" value="CG0192_rel"/>
    <property type="match status" value="1"/>
</dbReference>
<dbReference type="GO" id="GO:0005524">
    <property type="term" value="F:ATP binding"/>
    <property type="evidence" value="ECO:0007669"/>
    <property type="project" value="UniProtKB-KW"/>
</dbReference>
<dbReference type="InterPro" id="IPR040999">
    <property type="entry name" value="Mak_N_cap"/>
</dbReference>
<dbReference type="OrthoDB" id="3787729at2"/>
<dbReference type="Pfam" id="PF18085">
    <property type="entry name" value="Mak_N_cap"/>
    <property type="match status" value="1"/>
</dbReference>
<evidence type="ECO:0000256" key="3">
    <source>
        <dbReference type="ARBA" id="ARBA00022777"/>
    </source>
</evidence>
<accession>A0A3L6ZUN4</accession>
<keyword evidence="7" id="KW-1185">Reference proteome</keyword>
<dbReference type="AlphaFoldDB" id="A0A3L6ZUN4"/>
<evidence type="ECO:0000259" key="5">
    <source>
        <dbReference type="Pfam" id="PF18085"/>
    </source>
</evidence>
<keyword evidence="1" id="KW-0808">Transferase</keyword>
<proteinExistence type="predicted"/>
<evidence type="ECO:0000256" key="1">
    <source>
        <dbReference type="ARBA" id="ARBA00022679"/>
    </source>
</evidence>
<evidence type="ECO:0000256" key="4">
    <source>
        <dbReference type="ARBA" id="ARBA00022840"/>
    </source>
</evidence>
<dbReference type="RefSeq" id="WP_121672627.1">
    <property type="nucleotide sequence ID" value="NZ_BMXM01000001.1"/>
</dbReference>
<comment type="caution">
    <text evidence="6">The sequence shown here is derived from an EMBL/GenBank/DDBJ whole genome shotgun (WGS) entry which is preliminary data.</text>
</comment>
<keyword evidence="3" id="KW-0418">Kinase</keyword>
<dbReference type="EMBL" id="RCUV01000007">
    <property type="protein sequence ID" value="RLP71607.1"/>
    <property type="molecule type" value="Genomic_DNA"/>
</dbReference>
<evidence type="ECO:0000313" key="7">
    <source>
        <dbReference type="Proteomes" id="UP000270299"/>
    </source>
</evidence>
<reference evidence="6 7" key="1">
    <citation type="submission" date="2018-10" db="EMBL/GenBank/DDBJ databases">
        <authorList>
            <person name="Li J."/>
        </authorList>
    </citation>
    <scope>NUCLEOTIDE SEQUENCE [LARGE SCALE GENOMIC DNA]</scope>
    <source>
        <strain evidence="6 7">CCTCC AB209002</strain>
    </source>
</reference>
<gene>
    <name evidence="6" type="ORF">D9V29_07035</name>
</gene>
<organism evidence="6 7">
    <name type="scientific">Mycetocola manganoxydans</name>
    <dbReference type="NCBI Taxonomy" id="699879"/>
    <lineage>
        <taxon>Bacteria</taxon>
        <taxon>Bacillati</taxon>
        <taxon>Actinomycetota</taxon>
        <taxon>Actinomycetes</taxon>
        <taxon>Micrococcales</taxon>
        <taxon>Microbacteriaceae</taxon>
        <taxon>Mycetocola</taxon>
    </lineage>
</organism>
<keyword evidence="2" id="KW-0547">Nucleotide-binding</keyword>
<dbReference type="GO" id="GO:0016301">
    <property type="term" value="F:kinase activity"/>
    <property type="evidence" value="ECO:0007669"/>
    <property type="project" value="UniProtKB-KW"/>
</dbReference>
<feature type="domain" description="Maltokinase N-terminal cap" evidence="5">
    <location>
        <begin position="20"/>
        <end position="103"/>
    </location>
</feature>
<keyword evidence="4" id="KW-0067">ATP-binding</keyword>
<evidence type="ECO:0000313" key="6">
    <source>
        <dbReference type="EMBL" id="RLP71607.1"/>
    </source>
</evidence>
<protein>
    <recommendedName>
        <fullName evidence="5">Maltokinase N-terminal cap domain-containing protein</fullName>
    </recommendedName>
</protein>